<dbReference type="GO" id="GO:0015421">
    <property type="term" value="F:ABC-type oligopeptide transporter activity"/>
    <property type="evidence" value="ECO:0007669"/>
    <property type="project" value="TreeGrafter"/>
</dbReference>
<feature type="transmembrane region" description="Helical" evidence="13">
    <location>
        <begin position="296"/>
        <end position="318"/>
    </location>
</feature>
<protein>
    <submittedName>
        <fullName evidence="16">ABCB1</fullName>
    </submittedName>
</protein>
<dbReference type="CDD" id="cd18578">
    <property type="entry name" value="ABC_6TM_Pgp_ABCB1_D2_like"/>
    <property type="match status" value="1"/>
</dbReference>
<dbReference type="SMART" id="SM00382">
    <property type="entry name" value="AAA"/>
    <property type="match status" value="2"/>
</dbReference>
<dbReference type="InterPro" id="IPR017871">
    <property type="entry name" value="ABC_transporter-like_CS"/>
</dbReference>
<comment type="subcellular location">
    <subcellularLocation>
        <location evidence="1">Membrane</location>
        <topology evidence="1">Multi-pass membrane protein</topology>
    </subcellularLocation>
</comment>
<feature type="domain" description="ABC transporter" evidence="14">
    <location>
        <begin position="1250"/>
        <end position="1487"/>
    </location>
</feature>
<evidence type="ECO:0000256" key="2">
    <source>
        <dbReference type="ARBA" id="ARBA00007577"/>
    </source>
</evidence>
<feature type="compositionally biased region" description="Polar residues" evidence="12">
    <location>
        <begin position="683"/>
        <end position="709"/>
    </location>
</feature>
<dbReference type="GO" id="GO:0005743">
    <property type="term" value="C:mitochondrial inner membrane"/>
    <property type="evidence" value="ECO:0007669"/>
    <property type="project" value="TreeGrafter"/>
</dbReference>
<dbReference type="InterPro" id="IPR036640">
    <property type="entry name" value="ABC1_TM_sf"/>
</dbReference>
<dbReference type="PANTHER" id="PTHR43394">
    <property type="entry name" value="ATP-DEPENDENT PERMEASE MDL1, MITOCHONDRIAL"/>
    <property type="match status" value="1"/>
</dbReference>
<evidence type="ECO:0000313" key="16">
    <source>
        <dbReference type="EMBL" id="CAC5356955.1"/>
    </source>
</evidence>
<evidence type="ECO:0000256" key="9">
    <source>
        <dbReference type="ARBA" id="ARBA00022989"/>
    </source>
</evidence>
<keyword evidence="10 13" id="KW-0472">Membrane</keyword>
<dbReference type="SUPFAM" id="SSF52540">
    <property type="entry name" value="P-loop containing nucleoside triphosphate hydrolases"/>
    <property type="match status" value="2"/>
</dbReference>
<dbReference type="InterPro" id="IPR039421">
    <property type="entry name" value="Type_1_exporter"/>
</dbReference>
<feature type="transmembrane region" description="Helical" evidence="13">
    <location>
        <begin position="338"/>
        <end position="358"/>
    </location>
</feature>
<dbReference type="InterPro" id="IPR003439">
    <property type="entry name" value="ABC_transporter-like_ATP-bd"/>
</dbReference>
<evidence type="ECO:0000256" key="6">
    <source>
        <dbReference type="ARBA" id="ARBA00022741"/>
    </source>
</evidence>
<feature type="transmembrane region" description="Helical" evidence="13">
    <location>
        <begin position="1074"/>
        <end position="1094"/>
    </location>
</feature>
<feature type="transmembrane region" description="Helical" evidence="13">
    <location>
        <begin position="1152"/>
        <end position="1172"/>
    </location>
</feature>
<dbReference type="SUPFAM" id="SSF90123">
    <property type="entry name" value="ABC transporter transmembrane region"/>
    <property type="match status" value="3"/>
</dbReference>
<feature type="region of interest" description="Disordered" evidence="12">
    <location>
        <begin position="1"/>
        <end position="40"/>
    </location>
</feature>
<feature type="transmembrane region" description="Helical" evidence="13">
    <location>
        <begin position="1048"/>
        <end position="1068"/>
    </location>
</feature>
<evidence type="ECO:0000256" key="12">
    <source>
        <dbReference type="SAM" id="MobiDB-lite"/>
    </source>
</evidence>
<keyword evidence="4 13" id="KW-0812">Transmembrane</keyword>
<dbReference type="Pfam" id="PF00005">
    <property type="entry name" value="ABC_tran"/>
    <property type="match status" value="2"/>
</dbReference>
<feature type="compositionally biased region" description="Basic and acidic residues" evidence="12">
    <location>
        <begin position="19"/>
        <end position="33"/>
    </location>
</feature>
<dbReference type="FunFam" id="1.20.1560.10:FF:000018">
    <property type="entry name" value="ATP-binding cassette subfamily B member 11"/>
    <property type="match status" value="1"/>
</dbReference>
<evidence type="ECO:0000256" key="13">
    <source>
        <dbReference type="SAM" id="Phobius"/>
    </source>
</evidence>
<evidence type="ECO:0000256" key="1">
    <source>
        <dbReference type="ARBA" id="ARBA00004141"/>
    </source>
</evidence>
<evidence type="ECO:0000259" key="15">
    <source>
        <dbReference type="PROSITE" id="PS50929"/>
    </source>
</evidence>
<feature type="transmembrane region" description="Helical" evidence="13">
    <location>
        <begin position="745"/>
        <end position="769"/>
    </location>
</feature>
<evidence type="ECO:0000313" key="17">
    <source>
        <dbReference type="Proteomes" id="UP000507470"/>
    </source>
</evidence>
<accession>A0A6J7ZWW4</accession>
<dbReference type="PROSITE" id="PS50929">
    <property type="entry name" value="ABC_TM1F"/>
    <property type="match status" value="2"/>
</dbReference>
<comment type="similarity">
    <text evidence="2">Belongs to the ABC transporter superfamily. ABCB family. Multidrug resistance exporter (TC 3.A.1.201) subfamily.</text>
</comment>
<dbReference type="EMBL" id="CACVKT020000197">
    <property type="protein sequence ID" value="CAC5356955.1"/>
    <property type="molecule type" value="Genomic_DNA"/>
</dbReference>
<feature type="transmembrane region" description="Helical" evidence="13">
    <location>
        <begin position="192"/>
        <end position="211"/>
    </location>
</feature>
<feature type="compositionally biased region" description="Basic and acidic residues" evidence="12">
    <location>
        <begin position="1"/>
        <end position="11"/>
    </location>
</feature>
<evidence type="ECO:0000256" key="5">
    <source>
        <dbReference type="ARBA" id="ARBA00022737"/>
    </source>
</evidence>
<evidence type="ECO:0000256" key="4">
    <source>
        <dbReference type="ARBA" id="ARBA00022692"/>
    </source>
</evidence>
<evidence type="ECO:0000256" key="3">
    <source>
        <dbReference type="ARBA" id="ARBA00022448"/>
    </source>
</evidence>
<dbReference type="Gene3D" id="3.40.50.300">
    <property type="entry name" value="P-loop containing nucleotide triphosphate hydrolases"/>
    <property type="match status" value="2"/>
</dbReference>
<feature type="domain" description="ABC transmembrane type-1" evidence="15">
    <location>
        <begin position="749"/>
        <end position="1215"/>
    </location>
</feature>
<dbReference type="InterPro" id="IPR011527">
    <property type="entry name" value="ABC1_TM_dom"/>
</dbReference>
<sequence>MSESEERKPLLADEQESYTDDKKTKDEEKKKPEGPPPATLGQLFRYATSVDTICILFGSLFSLAHGAGWPVLSIVMGQMTDTFVAGPNGSLIPPHPNATFNPNATVESFEDKMTTYAIYYLIIGGAVLFSGYLQIACFMTACERQVNKIRKHFFRAILRQEIGWFDKHQSGELTTRLSDDLERVREGIGDKLSLLIQFTAQFFAGFAIGFWKSWKMTLVMMSLTPVLAILAAYFSSLMQNFAKREQALYADAGSVAEEVISCMRTVVSFNGQKQEVKRYGKSLEETKQIGIKKSMVTGLLLGSLYLVMFGDYALSFWYGNEQVKDYITSMGAEGITPGTVLTVFFCVMIGSFSIGNAAPNIGSFVTAKGAAAVVYEIIDREPKIDASSEKGQRPLSIQGALEFFGVNFTYPTREDVQVLTNFNLSIKPGQTVALVGSSGCGKSTIVNLIQRFYDPDAGQVLLDGNNIKDLNLNWLRQNIGVVSQEPVLFGCTIAENIRLGNPNATITEIEQAAKQANAHDFIKSLPQSYNTLVGERGAQLSGGQKQRVAIARALIRDPRILLLDEATSALDSESENIVQEALEKARQGRTTLVIAHRLSTIQKADIIYVVDKGEIIEQGTHGDLMDKQGLYHSLVTAQTLVDEDTGFQNQCEDVEFALEEEEEEEAVDAVPDQTVKRPRSRIKSTSSNDKSPQKLSRQMSRQLSRQMSGQPEGKDKADKEEEPEEQEEYEPPKYFRMIRENQPECGFIVLGIMSSCVAGCTMPAFAIFFGEMIKVFIELGNNGLLWSMMFLALGGINFLVYFVQASSFGISGERLTQRLRLGTFNAYMRQDIAFFDDKFHSTGALTTRLATDASLVKTVSSFHSTGALTTRLATDASLVKTVSSFHSTGALTTRLATDASLVKTVSSFHSTGALTTRLATDAFLVKTGSSFHSTGALTTRLATDAFLVKTGSSFHSTGALTTRLATDAFLVKTGSSFHSTGALTTRLATDAFLVKTVSSFHSTGSLTTRLATDASLVKTVSSFHSTGALTTRLATDASLVKTATGVRIGMVFQSLFGLVAALVIAFYYGWALALVVLGIVPVIGFASSLQIKVLKGRHEEDKSKLEDAGKTAAETIENIRTVQSLTTEKHFYNEYSHSLVGPLRSMIKQAHWYGIAFGLGQGVIFMTYAGAFRFGAWQVEIGEMTADNVFKVFFAIAFTAMVIGQSSSFLPEYSKAKHAAGLIFKAFDTIPPIDIYSKRGTYLQKVDGLIQFKEVNFCYPTRPEVKVLKGVNMKVDPGQTVALVGQSGCGKSTVISLLQRFYDPESGEIMIDGIDIKELHLHKMRSFISVVSQEPILFNCSIRDNIAYGLEETAGMDDIITAARDANIHEFITSQPMGYDTVVGEKGTQLSGGQKQRVAIARALIRNPKILLLDEATSALDSESEKLVQEALDKAQEGRTCIVIAHRLSTIQNADVIFVMDNGAIVESGTHQTLLAKKGVYNSLVSAQQFIK</sequence>
<keyword evidence="5" id="KW-0677">Repeat</keyword>
<evidence type="ECO:0000259" key="14">
    <source>
        <dbReference type="PROSITE" id="PS50893"/>
    </source>
</evidence>
<feature type="transmembrane region" description="Helical" evidence="13">
    <location>
        <begin position="217"/>
        <end position="234"/>
    </location>
</feature>
<name>A0A6J7ZWW4_MYTCO</name>
<keyword evidence="11" id="KW-0325">Glycoprotein</keyword>
<dbReference type="OrthoDB" id="6500128at2759"/>
<gene>
    <name evidence="16" type="ORF">MCOR_874</name>
</gene>
<keyword evidence="9 13" id="KW-1133">Transmembrane helix</keyword>
<dbReference type="InterPro" id="IPR003593">
    <property type="entry name" value="AAA+_ATPase"/>
</dbReference>
<feature type="transmembrane region" description="Helical" evidence="13">
    <location>
        <begin position="53"/>
        <end position="72"/>
    </location>
</feature>
<feature type="compositionally biased region" description="Acidic residues" evidence="12">
    <location>
        <begin position="658"/>
        <end position="667"/>
    </location>
</feature>
<dbReference type="Gene3D" id="1.20.1560.10">
    <property type="entry name" value="ABC transporter type 1, transmembrane domain"/>
    <property type="match status" value="3"/>
</dbReference>
<dbReference type="FunFam" id="3.40.50.300:FF:000479">
    <property type="entry name" value="Multidrug resistance protein 1A"/>
    <property type="match status" value="2"/>
</dbReference>
<dbReference type="GO" id="GO:0016887">
    <property type="term" value="F:ATP hydrolysis activity"/>
    <property type="evidence" value="ECO:0007669"/>
    <property type="project" value="InterPro"/>
</dbReference>
<keyword evidence="7" id="KW-0067">ATP-binding</keyword>
<organism evidence="16 17">
    <name type="scientific">Mytilus coruscus</name>
    <name type="common">Sea mussel</name>
    <dbReference type="NCBI Taxonomy" id="42192"/>
    <lineage>
        <taxon>Eukaryota</taxon>
        <taxon>Metazoa</taxon>
        <taxon>Spiralia</taxon>
        <taxon>Lophotrochozoa</taxon>
        <taxon>Mollusca</taxon>
        <taxon>Bivalvia</taxon>
        <taxon>Autobranchia</taxon>
        <taxon>Pteriomorphia</taxon>
        <taxon>Mytilida</taxon>
        <taxon>Mytiloidea</taxon>
        <taxon>Mytilidae</taxon>
        <taxon>Mytilinae</taxon>
        <taxon>Mytilus</taxon>
    </lineage>
</organism>
<feature type="compositionally biased region" description="Acidic residues" evidence="12">
    <location>
        <begin position="720"/>
        <end position="729"/>
    </location>
</feature>
<dbReference type="PANTHER" id="PTHR43394:SF27">
    <property type="entry name" value="ATP-DEPENDENT TRANSLOCASE ABCB1-LIKE"/>
    <property type="match status" value="1"/>
</dbReference>
<evidence type="ECO:0000256" key="8">
    <source>
        <dbReference type="ARBA" id="ARBA00022967"/>
    </source>
</evidence>
<feature type="region of interest" description="Disordered" evidence="12">
    <location>
        <begin position="658"/>
        <end position="733"/>
    </location>
</feature>
<feature type="domain" description="ABC transporter" evidence="14">
    <location>
        <begin position="401"/>
        <end position="637"/>
    </location>
</feature>
<dbReference type="InterPro" id="IPR027417">
    <property type="entry name" value="P-loop_NTPase"/>
</dbReference>
<keyword evidence="6" id="KW-0547">Nucleotide-binding</keyword>
<reference evidence="16 17" key="1">
    <citation type="submission" date="2020-06" db="EMBL/GenBank/DDBJ databases">
        <authorList>
            <person name="Li R."/>
            <person name="Bekaert M."/>
        </authorList>
    </citation>
    <scope>NUCLEOTIDE SEQUENCE [LARGE SCALE GENOMIC DNA]</scope>
    <source>
        <strain evidence="17">wild</strain>
    </source>
</reference>
<feature type="transmembrane region" description="Helical" evidence="13">
    <location>
        <begin position="1192"/>
        <end position="1210"/>
    </location>
</feature>
<evidence type="ECO:0000256" key="10">
    <source>
        <dbReference type="ARBA" id="ARBA00023136"/>
    </source>
</evidence>
<dbReference type="PROSITE" id="PS50893">
    <property type="entry name" value="ABC_TRANSPORTER_2"/>
    <property type="match status" value="2"/>
</dbReference>
<dbReference type="Pfam" id="PF00664">
    <property type="entry name" value="ABC_membrane"/>
    <property type="match status" value="3"/>
</dbReference>
<evidence type="ECO:0000256" key="11">
    <source>
        <dbReference type="ARBA" id="ARBA00023180"/>
    </source>
</evidence>
<keyword evidence="8" id="KW-1278">Translocase</keyword>
<dbReference type="GO" id="GO:0090374">
    <property type="term" value="P:oligopeptide export from mitochondrion"/>
    <property type="evidence" value="ECO:0007669"/>
    <property type="project" value="TreeGrafter"/>
</dbReference>
<dbReference type="CDD" id="cd18577">
    <property type="entry name" value="ABC_6TM_Pgp_ABCB1_D1_like"/>
    <property type="match status" value="1"/>
</dbReference>
<feature type="transmembrane region" description="Helical" evidence="13">
    <location>
        <begin position="117"/>
        <end position="141"/>
    </location>
</feature>
<keyword evidence="17" id="KW-1185">Reference proteome</keyword>
<dbReference type="Proteomes" id="UP000507470">
    <property type="component" value="Unassembled WGS sequence"/>
</dbReference>
<feature type="domain" description="ABC transmembrane type-1" evidence="15">
    <location>
        <begin position="56"/>
        <end position="366"/>
    </location>
</feature>
<evidence type="ECO:0000256" key="7">
    <source>
        <dbReference type="ARBA" id="ARBA00022840"/>
    </source>
</evidence>
<keyword evidence="3" id="KW-0813">Transport</keyword>
<dbReference type="CDD" id="cd03249">
    <property type="entry name" value="ABC_MTABC3_MDL1_MDL2"/>
    <property type="match status" value="2"/>
</dbReference>
<proteinExistence type="inferred from homology"/>
<feature type="transmembrane region" description="Helical" evidence="13">
    <location>
        <begin position="789"/>
        <end position="810"/>
    </location>
</feature>
<dbReference type="PROSITE" id="PS00211">
    <property type="entry name" value="ABC_TRANSPORTER_1"/>
    <property type="match status" value="2"/>
</dbReference>
<dbReference type="GO" id="GO:0005524">
    <property type="term" value="F:ATP binding"/>
    <property type="evidence" value="ECO:0007669"/>
    <property type="project" value="UniProtKB-KW"/>
</dbReference>